<sequence length="143" mass="15555">MKRKDFGTSGVEMKSINIAANRLTDAISGINYVLGIAAVETREDVPRIDKDHTGVSDDLSPHNFVLHLEARRGVGLVVVGNANPDERAAVVGDQIHDCTHAFGVFGAPLGRIDLLVQAMNRLSIVPSERNDHDVWIQLGNAHR</sequence>
<proteinExistence type="predicted"/>
<evidence type="ECO:0000313" key="1">
    <source>
        <dbReference type="EMBL" id="CAB4794896.1"/>
    </source>
</evidence>
<accession>A0A6J6XI49</accession>
<dbReference type="EMBL" id="CAFAAI010000097">
    <property type="protein sequence ID" value="CAB4794896.1"/>
    <property type="molecule type" value="Genomic_DNA"/>
</dbReference>
<protein>
    <submittedName>
        <fullName evidence="1">Unannotated protein</fullName>
    </submittedName>
</protein>
<dbReference type="AlphaFoldDB" id="A0A6J6XI49"/>
<gene>
    <name evidence="1" type="ORF">UFOPK2992_00681</name>
</gene>
<name>A0A6J6XI49_9ZZZZ</name>
<organism evidence="1">
    <name type="scientific">freshwater metagenome</name>
    <dbReference type="NCBI Taxonomy" id="449393"/>
    <lineage>
        <taxon>unclassified sequences</taxon>
        <taxon>metagenomes</taxon>
        <taxon>ecological metagenomes</taxon>
    </lineage>
</organism>
<reference evidence="1" key="1">
    <citation type="submission" date="2020-05" db="EMBL/GenBank/DDBJ databases">
        <authorList>
            <person name="Chiriac C."/>
            <person name="Salcher M."/>
            <person name="Ghai R."/>
            <person name="Kavagutti S V."/>
        </authorList>
    </citation>
    <scope>NUCLEOTIDE SEQUENCE</scope>
</reference>